<organism evidence="3 4">
    <name type="scientific">Candidatus Pullichristensenella stercorigallinarum</name>
    <dbReference type="NCBI Taxonomy" id="2840909"/>
    <lineage>
        <taxon>Bacteria</taxon>
        <taxon>Bacillati</taxon>
        <taxon>Bacillota</taxon>
        <taxon>Clostridia</taxon>
        <taxon>Candidatus Pullichristensenella</taxon>
    </lineage>
</organism>
<keyword evidence="2" id="KW-0732">Signal</keyword>
<reference evidence="3" key="2">
    <citation type="journal article" date="2021" name="PeerJ">
        <title>Extensive microbial diversity within the chicken gut microbiome revealed by metagenomics and culture.</title>
        <authorList>
            <person name="Gilroy R."/>
            <person name="Ravi A."/>
            <person name="Getino M."/>
            <person name="Pursley I."/>
            <person name="Horton D.L."/>
            <person name="Alikhan N.F."/>
            <person name="Baker D."/>
            <person name="Gharbi K."/>
            <person name="Hall N."/>
            <person name="Watson M."/>
            <person name="Adriaenssens E.M."/>
            <person name="Foster-Nyarko E."/>
            <person name="Jarju S."/>
            <person name="Secka A."/>
            <person name="Antonio M."/>
            <person name="Oren A."/>
            <person name="Chaudhuri R.R."/>
            <person name="La Ragione R."/>
            <person name="Hildebrand F."/>
            <person name="Pallen M.J."/>
        </authorList>
    </citation>
    <scope>NUCLEOTIDE SEQUENCE</scope>
    <source>
        <strain evidence="3">ChiSjej6B24-2974</strain>
    </source>
</reference>
<name>A0A9D0ZL13_9FIRM</name>
<evidence type="ECO:0000256" key="2">
    <source>
        <dbReference type="SAM" id="SignalP"/>
    </source>
</evidence>
<gene>
    <name evidence="3" type="ORF">IAA52_04585</name>
</gene>
<evidence type="ECO:0000313" key="3">
    <source>
        <dbReference type="EMBL" id="HIQ82360.1"/>
    </source>
</evidence>
<feature type="chain" id="PRO_5039153980" evidence="2">
    <location>
        <begin position="23"/>
        <end position="295"/>
    </location>
</feature>
<keyword evidence="1" id="KW-0175">Coiled coil</keyword>
<dbReference type="Proteomes" id="UP000824260">
    <property type="component" value="Unassembled WGS sequence"/>
</dbReference>
<feature type="signal peptide" evidence="2">
    <location>
        <begin position="1"/>
        <end position="22"/>
    </location>
</feature>
<dbReference type="EMBL" id="DVFZ01000046">
    <property type="protein sequence ID" value="HIQ82360.1"/>
    <property type="molecule type" value="Genomic_DNA"/>
</dbReference>
<accession>A0A9D0ZL13</accession>
<protein>
    <submittedName>
        <fullName evidence="3">Uncharacterized protein</fullName>
    </submittedName>
</protein>
<dbReference type="SUPFAM" id="SSF58113">
    <property type="entry name" value="Apolipoprotein A-I"/>
    <property type="match status" value="1"/>
</dbReference>
<comment type="caution">
    <text evidence="3">The sequence shown here is derived from an EMBL/GenBank/DDBJ whole genome shotgun (WGS) entry which is preliminary data.</text>
</comment>
<dbReference type="Gene3D" id="1.20.5.1230">
    <property type="entry name" value="Apolipoprotein A-I"/>
    <property type="match status" value="1"/>
</dbReference>
<proteinExistence type="predicted"/>
<reference evidence="3" key="1">
    <citation type="submission" date="2020-10" db="EMBL/GenBank/DDBJ databases">
        <authorList>
            <person name="Gilroy R."/>
        </authorList>
    </citation>
    <scope>NUCLEOTIDE SEQUENCE</scope>
    <source>
        <strain evidence="3">ChiSjej6B24-2974</strain>
    </source>
</reference>
<evidence type="ECO:0000256" key="1">
    <source>
        <dbReference type="SAM" id="Coils"/>
    </source>
</evidence>
<dbReference type="AlphaFoldDB" id="A0A9D0ZL13"/>
<feature type="coiled-coil region" evidence="1">
    <location>
        <begin position="152"/>
        <end position="179"/>
    </location>
</feature>
<evidence type="ECO:0000313" key="4">
    <source>
        <dbReference type="Proteomes" id="UP000824260"/>
    </source>
</evidence>
<sequence>MKVWMRLLALMMALLLGTAALAENMTLTEKIAAAEEEVLQWYEMDGNVTEEDARAAVEYLLDRGAALFENSGALTDEEAVRVAEAVTYLEQACANVAIGVSSPVVRLCSAMRTCVEQLYKQGLAWEESGVASYAVAFESAREELTADLDGNVASLCDRAASLKARLEEVEAETRQWLQQQGEVAQEELENAIAYLREHASELEKGIEDVSEDVAAELTRALVYVETAVDQGMDEAGKALEDMAEQVRTGVEQLWKEGKSWAEAGMDEVKAAYEAARAEVEADWENVVDAIGELFS</sequence>